<evidence type="ECO:0000256" key="2">
    <source>
        <dbReference type="PROSITE-ProRule" id="PRU00335"/>
    </source>
</evidence>
<feature type="domain" description="HTH tetR-type" evidence="3">
    <location>
        <begin position="4"/>
        <end position="64"/>
    </location>
</feature>
<dbReference type="PRINTS" id="PR00455">
    <property type="entry name" value="HTHTETR"/>
</dbReference>
<dbReference type="EMBL" id="CP068439">
    <property type="protein sequence ID" value="QQX75315.1"/>
    <property type="molecule type" value="Genomic_DNA"/>
</dbReference>
<dbReference type="InterPro" id="IPR001647">
    <property type="entry name" value="HTH_TetR"/>
</dbReference>
<dbReference type="RefSeq" id="WP_202335152.1">
    <property type="nucleotide sequence ID" value="NZ_CP068439.1"/>
</dbReference>
<accession>A0ABX7DMQ7</accession>
<sequence>MKTISRKEEIIAVASRLFKDKGYKTVSMRDIAKAMDIKAASLYNHINRKQEILSEIILKVSEEFTVGMKKVVSEDITAIDKVEKVIEMHIDITVNHSEALAALNNDWMHLESEDLKAFVKMREDYEENFRSIIKQGIEAGEIKPYHPEVILFSILSTLRTLYLWYQKRGKLDVNILKKDMVSVLIKGII</sequence>
<name>A0ABX7DMQ7_9FLAO</name>
<dbReference type="SUPFAM" id="SSF46689">
    <property type="entry name" value="Homeodomain-like"/>
    <property type="match status" value="1"/>
</dbReference>
<proteinExistence type="predicted"/>
<reference evidence="4 5" key="1">
    <citation type="submission" date="2021-01" db="EMBL/GenBank/DDBJ databases">
        <title>Aequorivita sp. strain KX20305, a bacterium isolated from the sediment collected at a cold seep field in South China Sea.</title>
        <authorList>
            <person name="Zhang H."/>
            <person name="Li C."/>
        </authorList>
    </citation>
    <scope>NUCLEOTIDE SEQUENCE [LARGE SCALE GENOMIC DNA]</scope>
    <source>
        <strain evidence="4 5">KX20305</strain>
    </source>
</reference>
<dbReference type="PANTHER" id="PTHR43479:SF11">
    <property type="entry name" value="ACREF_ENVCD OPERON REPRESSOR-RELATED"/>
    <property type="match status" value="1"/>
</dbReference>
<dbReference type="InterPro" id="IPR050624">
    <property type="entry name" value="HTH-type_Tx_Regulator"/>
</dbReference>
<dbReference type="Gene3D" id="1.10.357.10">
    <property type="entry name" value="Tetracycline Repressor, domain 2"/>
    <property type="match status" value="1"/>
</dbReference>
<dbReference type="InterPro" id="IPR041490">
    <property type="entry name" value="KstR2_TetR_C"/>
</dbReference>
<evidence type="ECO:0000313" key="5">
    <source>
        <dbReference type="Proteomes" id="UP000629420"/>
    </source>
</evidence>
<dbReference type="InterPro" id="IPR036271">
    <property type="entry name" value="Tet_transcr_reg_TetR-rel_C_sf"/>
</dbReference>
<evidence type="ECO:0000313" key="4">
    <source>
        <dbReference type="EMBL" id="QQX75315.1"/>
    </source>
</evidence>
<dbReference type="Gene3D" id="1.10.10.60">
    <property type="entry name" value="Homeodomain-like"/>
    <property type="match status" value="1"/>
</dbReference>
<keyword evidence="1 2" id="KW-0238">DNA-binding</keyword>
<organism evidence="4 5">
    <name type="scientific">Aequorivita iocasae</name>
    <dbReference type="NCBI Taxonomy" id="2803865"/>
    <lineage>
        <taxon>Bacteria</taxon>
        <taxon>Pseudomonadati</taxon>
        <taxon>Bacteroidota</taxon>
        <taxon>Flavobacteriia</taxon>
        <taxon>Flavobacteriales</taxon>
        <taxon>Flavobacteriaceae</taxon>
        <taxon>Aequorivita</taxon>
    </lineage>
</organism>
<protein>
    <submittedName>
        <fullName evidence="4">TetR family transcriptional regulator</fullName>
    </submittedName>
</protein>
<dbReference type="SUPFAM" id="SSF48498">
    <property type="entry name" value="Tetracyclin repressor-like, C-terminal domain"/>
    <property type="match status" value="1"/>
</dbReference>
<feature type="DNA-binding region" description="H-T-H motif" evidence="2">
    <location>
        <begin position="27"/>
        <end position="46"/>
    </location>
</feature>
<dbReference type="Pfam" id="PF17932">
    <property type="entry name" value="TetR_C_24"/>
    <property type="match status" value="1"/>
</dbReference>
<evidence type="ECO:0000259" key="3">
    <source>
        <dbReference type="PROSITE" id="PS50977"/>
    </source>
</evidence>
<dbReference type="PANTHER" id="PTHR43479">
    <property type="entry name" value="ACREF/ENVCD OPERON REPRESSOR-RELATED"/>
    <property type="match status" value="1"/>
</dbReference>
<dbReference type="Pfam" id="PF00440">
    <property type="entry name" value="TetR_N"/>
    <property type="match status" value="1"/>
</dbReference>
<evidence type="ECO:0000256" key="1">
    <source>
        <dbReference type="ARBA" id="ARBA00023125"/>
    </source>
</evidence>
<dbReference type="PROSITE" id="PS50977">
    <property type="entry name" value="HTH_TETR_2"/>
    <property type="match status" value="1"/>
</dbReference>
<gene>
    <name evidence="4" type="ORF">JK629_08065</name>
</gene>
<keyword evidence="5" id="KW-1185">Reference proteome</keyword>
<dbReference type="Proteomes" id="UP000629420">
    <property type="component" value="Chromosome"/>
</dbReference>
<dbReference type="InterPro" id="IPR009057">
    <property type="entry name" value="Homeodomain-like_sf"/>
</dbReference>